<reference evidence="5" key="2">
    <citation type="submission" date="2025-09" db="UniProtKB">
        <authorList>
            <consortium name="Ensembl"/>
        </authorList>
    </citation>
    <scope>IDENTIFICATION</scope>
</reference>
<gene>
    <name evidence="5" type="primary">PPFIA3</name>
</gene>
<feature type="domain" description="SAM" evidence="4">
    <location>
        <begin position="9"/>
        <end position="66"/>
    </location>
</feature>
<evidence type="ECO:0000259" key="4">
    <source>
        <dbReference type="PROSITE" id="PS50105"/>
    </source>
</evidence>
<reference evidence="5" key="1">
    <citation type="submission" date="2025-08" db="UniProtKB">
        <authorList>
            <consortium name="Ensembl"/>
        </authorList>
    </citation>
    <scope>IDENTIFICATION</scope>
</reference>
<name>A0A8C0LLF5_CANLU</name>
<dbReference type="CDD" id="cd09565">
    <property type="entry name" value="SAM_liprin-alpha1_2_3_4_repeat2"/>
    <property type="match status" value="1"/>
</dbReference>
<dbReference type="InterPro" id="IPR013761">
    <property type="entry name" value="SAM/pointed_sf"/>
</dbReference>
<accession>A0A8C0LLF5</accession>
<organism evidence="5 6">
    <name type="scientific">Canis lupus dingo</name>
    <name type="common">dingo</name>
    <dbReference type="NCBI Taxonomy" id="286419"/>
    <lineage>
        <taxon>Eukaryota</taxon>
        <taxon>Metazoa</taxon>
        <taxon>Chordata</taxon>
        <taxon>Craniata</taxon>
        <taxon>Vertebrata</taxon>
        <taxon>Euteleostomi</taxon>
        <taxon>Mammalia</taxon>
        <taxon>Eutheria</taxon>
        <taxon>Laurasiatheria</taxon>
        <taxon>Carnivora</taxon>
        <taxon>Caniformia</taxon>
        <taxon>Canidae</taxon>
        <taxon>Canis</taxon>
    </lineage>
</organism>
<dbReference type="Pfam" id="PF07647">
    <property type="entry name" value="SAM_2"/>
    <property type="match status" value="1"/>
</dbReference>
<evidence type="ECO:0000256" key="1">
    <source>
        <dbReference type="ARBA" id="ARBA00022737"/>
    </source>
</evidence>
<dbReference type="PROSITE" id="PS50105">
    <property type="entry name" value="SAM_DOMAIN"/>
    <property type="match status" value="2"/>
</dbReference>
<dbReference type="InterPro" id="IPR029515">
    <property type="entry name" value="Liprin"/>
</dbReference>
<feature type="region of interest" description="Disordered" evidence="3">
    <location>
        <begin position="204"/>
        <end position="238"/>
    </location>
</feature>
<keyword evidence="6" id="KW-1185">Reference proteome</keyword>
<feature type="compositionally biased region" description="Low complexity" evidence="3">
    <location>
        <begin position="204"/>
        <end position="213"/>
    </location>
</feature>
<evidence type="ECO:0000313" key="6">
    <source>
        <dbReference type="Proteomes" id="UP000694391"/>
    </source>
</evidence>
<keyword evidence="1" id="KW-0677">Repeat</keyword>
<evidence type="ECO:0000313" key="5">
    <source>
        <dbReference type="Ensembl" id="ENSCAFP00020032732.1"/>
    </source>
</evidence>
<dbReference type="Proteomes" id="UP000694391">
    <property type="component" value="Unplaced"/>
</dbReference>
<proteinExistence type="predicted"/>
<dbReference type="InterPro" id="IPR037621">
    <property type="entry name" value="LIP-1_SAM_2"/>
</dbReference>
<dbReference type="FunFam" id="1.10.150.50:FF:000002">
    <property type="entry name" value="PTPRF interacting protein alpha 1"/>
    <property type="match status" value="1"/>
</dbReference>
<dbReference type="Ensembl" id="ENSCAFT00020037784.1">
    <property type="protein sequence ID" value="ENSCAFP00020032732.1"/>
    <property type="gene ID" value="ENSCAFG00020025464.1"/>
</dbReference>
<protein>
    <submittedName>
        <fullName evidence="5">PTPRF interacting protein alpha 3</fullName>
    </submittedName>
</protein>
<evidence type="ECO:0000256" key="3">
    <source>
        <dbReference type="SAM" id="MobiDB-lite"/>
    </source>
</evidence>
<dbReference type="Gene3D" id="1.10.150.50">
    <property type="entry name" value="Transcription Factor, Ets-1"/>
    <property type="match status" value="2"/>
</dbReference>
<dbReference type="GO" id="GO:0048786">
    <property type="term" value="C:presynaptic active zone"/>
    <property type="evidence" value="ECO:0007669"/>
    <property type="project" value="TreeGrafter"/>
</dbReference>
<dbReference type="Pfam" id="PF00536">
    <property type="entry name" value="SAM_1"/>
    <property type="match status" value="1"/>
</dbReference>
<dbReference type="InterPro" id="IPR001660">
    <property type="entry name" value="SAM"/>
</dbReference>
<sequence>MNHEWVGNDWLPSLGLPQYRSYFMESLVDARMLDHLNKKELRGQLKMVDSFHRVSLHYGIMCLKRLNYDRKDLERRREESQTQIRDVMVWSNERVMGWVSGLGLKEFATNLTESGVHGALLALDETFDYSDLALLLQIPTQNAQVSRRLARGYWVTPPRRLRDSAKSFSRSPSWRKMFREKDLRGVTPDSAEMLPPNFRSAAAGALGSPGLPLRKLQPEGQTSGSSRADGVSVRTYSC</sequence>
<evidence type="ECO:0000256" key="2">
    <source>
        <dbReference type="ARBA" id="ARBA00023054"/>
    </source>
</evidence>
<feature type="domain" description="SAM" evidence="4">
    <location>
        <begin position="90"/>
        <end position="134"/>
    </location>
</feature>
<dbReference type="SMART" id="SM00454">
    <property type="entry name" value="SAM"/>
    <property type="match status" value="2"/>
</dbReference>
<dbReference type="GO" id="GO:0050808">
    <property type="term" value="P:synapse organization"/>
    <property type="evidence" value="ECO:0007669"/>
    <property type="project" value="TreeGrafter"/>
</dbReference>
<dbReference type="PANTHER" id="PTHR12587:SF4">
    <property type="entry name" value="LIPRIN-ALPHA-3"/>
    <property type="match status" value="1"/>
</dbReference>
<dbReference type="AlphaFoldDB" id="A0A8C0LLF5"/>
<dbReference type="SUPFAM" id="SSF47769">
    <property type="entry name" value="SAM/Pointed domain"/>
    <property type="match status" value="2"/>
</dbReference>
<keyword evidence="2" id="KW-0175">Coiled coil</keyword>
<dbReference type="GeneTree" id="ENSGT01050000244900"/>
<dbReference type="PANTHER" id="PTHR12587">
    <property type="entry name" value="LAR INTERACTING PROTEIN LIP -RELATED PROTEIN"/>
    <property type="match status" value="1"/>
</dbReference>